<dbReference type="EMBL" id="DWWC01000077">
    <property type="protein sequence ID" value="HJC68789.1"/>
    <property type="molecule type" value="Genomic_DNA"/>
</dbReference>
<protein>
    <submittedName>
        <fullName evidence="2">DUF624 domain-containing protein</fullName>
    </submittedName>
</protein>
<keyword evidence="1" id="KW-0812">Transmembrane</keyword>
<organism evidence="2 3">
    <name type="scientific">Candidatus Brachybacterium intestinipullorum</name>
    <dbReference type="NCBI Taxonomy" id="2838512"/>
    <lineage>
        <taxon>Bacteria</taxon>
        <taxon>Bacillati</taxon>
        <taxon>Actinomycetota</taxon>
        <taxon>Actinomycetes</taxon>
        <taxon>Micrococcales</taxon>
        <taxon>Dermabacteraceae</taxon>
        <taxon>Brachybacterium</taxon>
    </lineage>
</organism>
<accession>A0A9D2PX50</accession>
<comment type="caution">
    <text evidence="2">The sequence shown here is derived from an EMBL/GenBank/DDBJ whole genome shotgun (WGS) entry which is preliminary data.</text>
</comment>
<sequence length="225" mass="23413">MSGRGGTSGPTQVPGWVLRANAVIDRLLLVVKVNLLWLLLSLAGLIVLGVAPASVAVAEVLIADRHGAGVRVLPRMWTSFRAQFLRANVRLLPLLIVQAGSASMLWIVLTGGAPGTAMTIVLSGLAVMSLGWSLLSSAMIVAVPRLLRQDLLITWRLALLLPGALPGRSVLLVLALTAWTLLCAMLRPLAPLFGAAVAIDLATALLSGRVTGLLEEIDGAGSTDG</sequence>
<name>A0A9D2PX50_9MICO</name>
<dbReference type="Proteomes" id="UP000823854">
    <property type="component" value="Unassembled WGS sequence"/>
</dbReference>
<evidence type="ECO:0000313" key="2">
    <source>
        <dbReference type="EMBL" id="HJC68789.1"/>
    </source>
</evidence>
<evidence type="ECO:0000256" key="1">
    <source>
        <dbReference type="SAM" id="Phobius"/>
    </source>
</evidence>
<keyword evidence="1" id="KW-1133">Transmembrane helix</keyword>
<dbReference type="AlphaFoldDB" id="A0A9D2PX50"/>
<dbReference type="InterPro" id="IPR006938">
    <property type="entry name" value="DUF624"/>
</dbReference>
<reference evidence="2" key="1">
    <citation type="journal article" date="2021" name="PeerJ">
        <title>Extensive microbial diversity within the chicken gut microbiome revealed by metagenomics and culture.</title>
        <authorList>
            <person name="Gilroy R."/>
            <person name="Ravi A."/>
            <person name="Getino M."/>
            <person name="Pursley I."/>
            <person name="Horton D.L."/>
            <person name="Alikhan N.F."/>
            <person name="Baker D."/>
            <person name="Gharbi K."/>
            <person name="Hall N."/>
            <person name="Watson M."/>
            <person name="Adriaenssens E.M."/>
            <person name="Foster-Nyarko E."/>
            <person name="Jarju S."/>
            <person name="Secka A."/>
            <person name="Antonio M."/>
            <person name="Oren A."/>
            <person name="Chaudhuri R.R."/>
            <person name="La Ragione R."/>
            <person name="Hildebrand F."/>
            <person name="Pallen M.J."/>
        </authorList>
    </citation>
    <scope>NUCLEOTIDE SEQUENCE</scope>
    <source>
        <strain evidence="2">CHK130-7132</strain>
    </source>
</reference>
<gene>
    <name evidence="2" type="ORF">H9932_03790</name>
</gene>
<evidence type="ECO:0000313" key="3">
    <source>
        <dbReference type="Proteomes" id="UP000823854"/>
    </source>
</evidence>
<feature type="transmembrane region" description="Helical" evidence="1">
    <location>
        <begin position="35"/>
        <end position="63"/>
    </location>
</feature>
<reference evidence="2" key="2">
    <citation type="submission" date="2021-04" db="EMBL/GenBank/DDBJ databases">
        <authorList>
            <person name="Gilroy R."/>
        </authorList>
    </citation>
    <scope>NUCLEOTIDE SEQUENCE</scope>
    <source>
        <strain evidence="2">CHK130-7132</strain>
    </source>
</reference>
<feature type="transmembrane region" description="Helical" evidence="1">
    <location>
        <begin position="84"/>
        <end position="108"/>
    </location>
</feature>
<feature type="transmembrane region" description="Helical" evidence="1">
    <location>
        <begin position="159"/>
        <end position="182"/>
    </location>
</feature>
<dbReference type="Pfam" id="PF04854">
    <property type="entry name" value="DUF624"/>
    <property type="match status" value="1"/>
</dbReference>
<feature type="transmembrane region" description="Helical" evidence="1">
    <location>
        <begin position="120"/>
        <end position="147"/>
    </location>
</feature>
<proteinExistence type="predicted"/>
<keyword evidence="1" id="KW-0472">Membrane</keyword>